<keyword evidence="2" id="KW-0812">Transmembrane</keyword>
<organism evidence="3 4">
    <name type="scientific">Saccharopolyspora erythraea</name>
    <name type="common">Streptomyces erythraeus</name>
    <dbReference type="NCBI Taxonomy" id="1836"/>
    <lineage>
        <taxon>Bacteria</taxon>
        <taxon>Bacillati</taxon>
        <taxon>Actinomycetota</taxon>
        <taxon>Actinomycetes</taxon>
        <taxon>Pseudonocardiales</taxon>
        <taxon>Pseudonocardiaceae</taxon>
        <taxon>Saccharopolyspora</taxon>
    </lineage>
</organism>
<keyword evidence="4" id="KW-1185">Reference proteome</keyword>
<dbReference type="RefSeq" id="WP_009945226.1">
    <property type="nucleotide sequence ID" value="NZ_BAAAGS010000025.1"/>
</dbReference>
<comment type="caution">
    <text evidence="3">The sequence shown here is derived from an EMBL/GenBank/DDBJ whole genome shotgun (WGS) entry which is preliminary data.</text>
</comment>
<reference evidence="4" key="1">
    <citation type="journal article" date="2019" name="Int. J. Syst. Evol. Microbiol.">
        <title>The Global Catalogue of Microorganisms (GCM) 10K type strain sequencing project: providing services to taxonomists for standard genome sequencing and annotation.</title>
        <authorList>
            <consortium name="The Broad Institute Genomics Platform"/>
            <consortium name="The Broad Institute Genome Sequencing Center for Infectious Disease"/>
            <person name="Wu L."/>
            <person name="Ma J."/>
        </authorList>
    </citation>
    <scope>NUCLEOTIDE SEQUENCE [LARGE SCALE GENOMIC DNA]</scope>
    <source>
        <strain evidence="4">JCM 10303</strain>
    </source>
</reference>
<name>A0ABP3N892_SACER</name>
<feature type="transmembrane region" description="Helical" evidence="2">
    <location>
        <begin position="102"/>
        <end position="123"/>
    </location>
</feature>
<proteinExistence type="predicted"/>
<feature type="compositionally biased region" description="Low complexity" evidence="1">
    <location>
        <begin position="1"/>
        <end position="32"/>
    </location>
</feature>
<evidence type="ECO:0000256" key="2">
    <source>
        <dbReference type="SAM" id="Phobius"/>
    </source>
</evidence>
<keyword evidence="2" id="KW-1133">Transmembrane helix</keyword>
<accession>A0ABP3N892</accession>
<protein>
    <submittedName>
        <fullName evidence="3">Uncharacterized protein</fullName>
    </submittedName>
</protein>
<keyword evidence="2" id="KW-0472">Membrane</keyword>
<dbReference type="Proteomes" id="UP001500729">
    <property type="component" value="Unassembled WGS sequence"/>
</dbReference>
<evidence type="ECO:0000313" key="3">
    <source>
        <dbReference type="EMBL" id="GAA0535684.1"/>
    </source>
</evidence>
<feature type="region of interest" description="Disordered" evidence="1">
    <location>
        <begin position="1"/>
        <end position="100"/>
    </location>
</feature>
<evidence type="ECO:0000313" key="4">
    <source>
        <dbReference type="Proteomes" id="UP001500729"/>
    </source>
</evidence>
<sequence>MTYPPQQQGPYGQPGRPQGYPQQPGFPQSGPQAVPGQAWGAPQYGPVGAGYPTQTGQVPPGQAPHAQMPPGQVPPGQVPPQGQGFGPPPVPPQPSKGGGGALAAKIISGVVALAVVGLILLGINMVSGSGAPEAGECLNLTNNSTVNPDWEVAPCGSADSDFVIAKQLGGSESCGEDFSEVSKSGRRTSGYTLCLVPDVKAGDCMNIPQYMGLEEKVACGDADANMEILSVENSTAGESACDYDQEFQYIVYNEPAPGRTICMKQV</sequence>
<dbReference type="EMBL" id="BAAAGS010000025">
    <property type="protein sequence ID" value="GAA0535684.1"/>
    <property type="molecule type" value="Genomic_DNA"/>
</dbReference>
<gene>
    <name evidence="3" type="ORF">GCM10009533_38530</name>
</gene>
<evidence type="ECO:0000256" key="1">
    <source>
        <dbReference type="SAM" id="MobiDB-lite"/>
    </source>
</evidence>